<dbReference type="InterPro" id="IPR011577">
    <property type="entry name" value="Cyt_b561_bac/Ni-Hgenase"/>
</dbReference>
<dbReference type="GO" id="GO:0020037">
    <property type="term" value="F:heme binding"/>
    <property type="evidence" value="ECO:0007669"/>
    <property type="project" value="TreeGrafter"/>
</dbReference>
<feature type="domain" description="Cytochrome b561 bacterial/Ni-hydrogenase" evidence="14">
    <location>
        <begin position="47"/>
        <end position="202"/>
    </location>
</feature>
<evidence type="ECO:0000256" key="5">
    <source>
        <dbReference type="ARBA" id="ARBA00022617"/>
    </source>
</evidence>
<evidence type="ECO:0000256" key="11">
    <source>
        <dbReference type="ARBA" id="ARBA00023136"/>
    </source>
</evidence>
<dbReference type="SUPFAM" id="SSF81342">
    <property type="entry name" value="Transmembrane di-heme cytochromes"/>
    <property type="match status" value="1"/>
</dbReference>
<dbReference type="Gene3D" id="1.20.950.20">
    <property type="entry name" value="Transmembrane di-heme cytochromes, Chain C"/>
    <property type="match status" value="1"/>
</dbReference>
<evidence type="ECO:0000256" key="7">
    <source>
        <dbReference type="ARBA" id="ARBA00022723"/>
    </source>
</evidence>
<keyword evidence="5" id="KW-0349">Heme</keyword>
<dbReference type="AlphaFoldDB" id="A0A2T7UK09"/>
<feature type="transmembrane region" description="Helical" evidence="13">
    <location>
        <begin position="89"/>
        <end position="111"/>
    </location>
</feature>
<proteinExistence type="inferred from homology"/>
<keyword evidence="9 13" id="KW-1133">Transmembrane helix</keyword>
<protein>
    <submittedName>
        <fullName evidence="15">Cytochrome b</fullName>
    </submittedName>
</protein>
<keyword evidence="7" id="KW-0479">Metal-binding</keyword>
<evidence type="ECO:0000256" key="10">
    <source>
        <dbReference type="ARBA" id="ARBA00023004"/>
    </source>
</evidence>
<evidence type="ECO:0000259" key="14">
    <source>
        <dbReference type="Pfam" id="PF01292"/>
    </source>
</evidence>
<dbReference type="Pfam" id="PF01292">
    <property type="entry name" value="Ni_hydr_CYTB"/>
    <property type="match status" value="1"/>
</dbReference>
<feature type="transmembrane region" description="Helical" evidence="13">
    <location>
        <begin position="171"/>
        <end position="194"/>
    </location>
</feature>
<dbReference type="EMBL" id="QDDR01000019">
    <property type="protein sequence ID" value="PVE45022.1"/>
    <property type="molecule type" value="Genomic_DNA"/>
</dbReference>
<evidence type="ECO:0000256" key="2">
    <source>
        <dbReference type="ARBA" id="ARBA00004651"/>
    </source>
</evidence>
<keyword evidence="4" id="KW-1003">Cell membrane</keyword>
<sequence>MSTCSCGILAARPCRMQDARRKRAPVPFNTWGAFFNRGLSMSAAVERYSRAQVVLHWTTLALLLVSFISHEGMKDAWRAWRQGGEAASAAPGLGSQVHVWVGVAVLALTLVRLGLRVTQGAPRPVEGQSPLLTVAASILHGLLYLVLLAIPATGLAAWFGGITDLGEVHEVLFNIALLLVAGHIGAALFHQFVLKDRLLARMR</sequence>
<evidence type="ECO:0000256" key="6">
    <source>
        <dbReference type="ARBA" id="ARBA00022692"/>
    </source>
</evidence>
<organism evidence="15 16">
    <name type="scientific">Pararhodobacter aggregans</name>
    <dbReference type="NCBI Taxonomy" id="404875"/>
    <lineage>
        <taxon>Bacteria</taxon>
        <taxon>Pseudomonadati</taxon>
        <taxon>Pseudomonadota</taxon>
        <taxon>Alphaproteobacteria</taxon>
        <taxon>Rhodobacterales</taxon>
        <taxon>Paracoccaceae</taxon>
        <taxon>Pararhodobacter</taxon>
    </lineage>
</organism>
<name>A0A2T7UK09_9RHOB</name>
<dbReference type="PANTHER" id="PTHR30529:SF7">
    <property type="entry name" value="CYTOCHROME B561 BACTERIAL_NI-HYDROGENASE DOMAIN-CONTAINING PROTEIN"/>
    <property type="match status" value="1"/>
</dbReference>
<dbReference type="InterPro" id="IPR052168">
    <property type="entry name" value="Cytochrome_b561_oxidase"/>
</dbReference>
<keyword evidence="16" id="KW-1185">Reference proteome</keyword>
<evidence type="ECO:0000256" key="4">
    <source>
        <dbReference type="ARBA" id="ARBA00022475"/>
    </source>
</evidence>
<comment type="subcellular location">
    <subcellularLocation>
        <location evidence="2">Cell membrane</location>
        <topology evidence="2">Multi-pass membrane protein</topology>
    </subcellularLocation>
</comment>
<dbReference type="PANTHER" id="PTHR30529">
    <property type="entry name" value="CYTOCHROME B561"/>
    <property type="match status" value="1"/>
</dbReference>
<feature type="transmembrane region" description="Helical" evidence="13">
    <location>
        <begin position="131"/>
        <end position="159"/>
    </location>
</feature>
<keyword evidence="11 13" id="KW-0472">Membrane</keyword>
<evidence type="ECO:0000256" key="12">
    <source>
        <dbReference type="ARBA" id="ARBA00037975"/>
    </source>
</evidence>
<evidence type="ECO:0000313" key="16">
    <source>
        <dbReference type="Proteomes" id="UP000244810"/>
    </source>
</evidence>
<feature type="transmembrane region" description="Helical" evidence="13">
    <location>
        <begin position="51"/>
        <end position="69"/>
    </location>
</feature>
<comment type="similarity">
    <text evidence="12">Belongs to the cytochrome b561 family.</text>
</comment>
<evidence type="ECO:0000256" key="1">
    <source>
        <dbReference type="ARBA" id="ARBA00001970"/>
    </source>
</evidence>
<reference evidence="15 16" key="1">
    <citation type="journal article" date="2011" name="Syst. Appl. Microbiol.">
        <title>Defluviimonas denitrificans gen. nov., sp. nov., and Pararhodobacter aggregans gen. nov., sp. nov., non-phototrophic Rhodobacteraceae from the biofilter of a marine aquaculture.</title>
        <authorList>
            <person name="Foesel B.U."/>
            <person name="Drake H.L."/>
            <person name="Schramm A."/>
        </authorList>
    </citation>
    <scope>NUCLEOTIDE SEQUENCE [LARGE SCALE GENOMIC DNA]</scope>
    <source>
        <strain evidence="15 16">D1-19</strain>
    </source>
</reference>
<keyword evidence="3" id="KW-0813">Transport</keyword>
<keyword evidence="10" id="KW-0408">Iron</keyword>
<dbReference type="GO" id="GO:0022904">
    <property type="term" value="P:respiratory electron transport chain"/>
    <property type="evidence" value="ECO:0007669"/>
    <property type="project" value="InterPro"/>
</dbReference>
<evidence type="ECO:0000313" key="15">
    <source>
        <dbReference type="EMBL" id="PVE45022.1"/>
    </source>
</evidence>
<dbReference type="InterPro" id="IPR016174">
    <property type="entry name" value="Di-haem_cyt_TM"/>
</dbReference>
<accession>A0A2T7UK09</accession>
<dbReference type="GO" id="GO:0005886">
    <property type="term" value="C:plasma membrane"/>
    <property type="evidence" value="ECO:0007669"/>
    <property type="project" value="UniProtKB-SubCell"/>
</dbReference>
<comment type="cofactor">
    <cofactor evidence="1">
        <name>heme b</name>
        <dbReference type="ChEBI" id="CHEBI:60344"/>
    </cofactor>
</comment>
<keyword evidence="6 13" id="KW-0812">Transmembrane</keyword>
<gene>
    <name evidence="15" type="ORF">DDE23_23725</name>
</gene>
<comment type="caution">
    <text evidence="15">The sequence shown here is derived from an EMBL/GenBank/DDBJ whole genome shotgun (WGS) entry which is preliminary data.</text>
</comment>
<evidence type="ECO:0000256" key="13">
    <source>
        <dbReference type="SAM" id="Phobius"/>
    </source>
</evidence>
<evidence type="ECO:0000256" key="8">
    <source>
        <dbReference type="ARBA" id="ARBA00022982"/>
    </source>
</evidence>
<evidence type="ECO:0000256" key="9">
    <source>
        <dbReference type="ARBA" id="ARBA00022989"/>
    </source>
</evidence>
<dbReference type="GO" id="GO:0046872">
    <property type="term" value="F:metal ion binding"/>
    <property type="evidence" value="ECO:0007669"/>
    <property type="project" value="UniProtKB-KW"/>
</dbReference>
<keyword evidence="8" id="KW-0249">Electron transport</keyword>
<dbReference type="Proteomes" id="UP000244810">
    <property type="component" value="Unassembled WGS sequence"/>
</dbReference>
<evidence type="ECO:0000256" key="3">
    <source>
        <dbReference type="ARBA" id="ARBA00022448"/>
    </source>
</evidence>
<dbReference type="GO" id="GO:0009055">
    <property type="term" value="F:electron transfer activity"/>
    <property type="evidence" value="ECO:0007669"/>
    <property type="project" value="InterPro"/>
</dbReference>